<organism evidence="2 3">
    <name type="scientific">Zooshikella harenae</name>
    <dbReference type="NCBI Taxonomy" id="2827238"/>
    <lineage>
        <taxon>Bacteria</taxon>
        <taxon>Pseudomonadati</taxon>
        <taxon>Pseudomonadota</taxon>
        <taxon>Gammaproteobacteria</taxon>
        <taxon>Oceanospirillales</taxon>
        <taxon>Zooshikellaceae</taxon>
        <taxon>Zooshikella</taxon>
    </lineage>
</organism>
<dbReference type="CDD" id="cd23456">
    <property type="entry name" value="beta-trefoil_Ricin_SCDase"/>
    <property type="match status" value="1"/>
</dbReference>
<evidence type="ECO:0000313" key="3">
    <source>
        <dbReference type="Proteomes" id="UP000690515"/>
    </source>
</evidence>
<evidence type="ECO:0000313" key="2">
    <source>
        <dbReference type="EMBL" id="MBU2713886.1"/>
    </source>
</evidence>
<dbReference type="Pfam" id="PF00652">
    <property type="entry name" value="Ricin_B_lectin"/>
    <property type="match status" value="1"/>
</dbReference>
<dbReference type="PROSITE" id="PS50231">
    <property type="entry name" value="RICIN_B_LECTIN"/>
    <property type="match status" value="1"/>
</dbReference>
<accession>A0ABS5ZIJ2</accession>
<dbReference type="InterPro" id="IPR000772">
    <property type="entry name" value="Ricin_B_lectin"/>
</dbReference>
<protein>
    <submittedName>
        <fullName evidence="2">RICIN domain-containing protein</fullName>
    </submittedName>
</protein>
<dbReference type="RefSeq" id="WP_215822164.1">
    <property type="nucleotide sequence ID" value="NZ_JAGSOY010000115.1"/>
</dbReference>
<keyword evidence="3" id="KW-1185">Reference proteome</keyword>
<comment type="caution">
    <text evidence="2">The sequence shown here is derived from an EMBL/GenBank/DDBJ whole genome shotgun (WGS) entry which is preliminary data.</text>
</comment>
<feature type="domain" description="Ricin B lectin" evidence="1">
    <location>
        <begin position="22"/>
        <end position="145"/>
    </location>
</feature>
<name>A0ABS5ZIJ2_9GAMM</name>
<dbReference type="SMART" id="SM00458">
    <property type="entry name" value="RICIN"/>
    <property type="match status" value="1"/>
</dbReference>
<dbReference type="EMBL" id="JAGSOY010000115">
    <property type="protein sequence ID" value="MBU2713886.1"/>
    <property type="molecule type" value="Genomic_DNA"/>
</dbReference>
<dbReference type="Gene3D" id="2.80.10.50">
    <property type="match status" value="1"/>
</dbReference>
<reference evidence="2 3" key="1">
    <citation type="submission" date="2021-04" db="EMBL/GenBank/DDBJ databases">
        <authorList>
            <person name="Pira H."/>
            <person name="Risdian C."/>
            <person name="Wink J."/>
        </authorList>
    </citation>
    <scope>NUCLEOTIDE SEQUENCE [LARGE SCALE GENOMIC DNA]</scope>
    <source>
        <strain evidence="2 3">WH53</strain>
    </source>
</reference>
<sequence>MKVKVFCLFLLFFTVLNVYAGNKYYKIISSNNLCLDVDGNQVTNYTPVKLYPCHGRDNQLWYTDSRGRLHPKSAKKMCLDAGLPGAGNNTYIKHCKNQHHQAWFFSNGYIYNGGDTNFVLDYGSSNRAVFLSEFNANATQQWRQVLTQPKSSSKEYSFTNDESTKQYFCFNDIWVKIGPVSDFDVVNTLCPMECEEKAKPGRSTYKWNGKWKIISGSDGTQTICNCRTCVKKH</sequence>
<evidence type="ECO:0000259" key="1">
    <source>
        <dbReference type="SMART" id="SM00458"/>
    </source>
</evidence>
<proteinExistence type="predicted"/>
<dbReference type="SUPFAM" id="SSF50370">
    <property type="entry name" value="Ricin B-like lectins"/>
    <property type="match status" value="1"/>
</dbReference>
<dbReference type="InterPro" id="IPR035992">
    <property type="entry name" value="Ricin_B-like_lectins"/>
</dbReference>
<dbReference type="Proteomes" id="UP000690515">
    <property type="component" value="Unassembled WGS sequence"/>
</dbReference>
<gene>
    <name evidence="2" type="ORF">KCG35_22795</name>
</gene>